<dbReference type="EMBL" id="BAAAZG010000033">
    <property type="protein sequence ID" value="GAA4082261.1"/>
    <property type="molecule type" value="Genomic_DNA"/>
</dbReference>
<comment type="caution">
    <text evidence="2">The sequence shown here is derived from an EMBL/GenBank/DDBJ whole genome shotgun (WGS) entry which is preliminary data.</text>
</comment>
<organism evidence="2 3">
    <name type="scientific">Actinomadura miaoliensis</name>
    <dbReference type="NCBI Taxonomy" id="430685"/>
    <lineage>
        <taxon>Bacteria</taxon>
        <taxon>Bacillati</taxon>
        <taxon>Actinomycetota</taxon>
        <taxon>Actinomycetes</taxon>
        <taxon>Streptosporangiales</taxon>
        <taxon>Thermomonosporaceae</taxon>
        <taxon>Actinomadura</taxon>
    </lineage>
</organism>
<keyword evidence="1" id="KW-0812">Transmembrane</keyword>
<dbReference type="RefSeq" id="WP_344951227.1">
    <property type="nucleotide sequence ID" value="NZ_BAAAZG010000033.1"/>
</dbReference>
<feature type="transmembrane region" description="Helical" evidence="1">
    <location>
        <begin position="29"/>
        <end position="47"/>
    </location>
</feature>
<reference evidence="3" key="1">
    <citation type="journal article" date="2019" name="Int. J. Syst. Evol. Microbiol.">
        <title>The Global Catalogue of Microorganisms (GCM) 10K type strain sequencing project: providing services to taxonomists for standard genome sequencing and annotation.</title>
        <authorList>
            <consortium name="The Broad Institute Genomics Platform"/>
            <consortium name="The Broad Institute Genome Sequencing Center for Infectious Disease"/>
            <person name="Wu L."/>
            <person name="Ma J."/>
        </authorList>
    </citation>
    <scope>NUCLEOTIDE SEQUENCE [LARGE SCALE GENOMIC DNA]</scope>
    <source>
        <strain evidence="3">JCM 16702</strain>
    </source>
</reference>
<sequence length="52" mass="5638">MEGILALAVTALLCAYCVRWAAGKMRLTVPTRMAVVVIFVLAVLALYGQTLR</sequence>
<evidence type="ECO:0000313" key="2">
    <source>
        <dbReference type="EMBL" id="GAA4082261.1"/>
    </source>
</evidence>
<dbReference type="Proteomes" id="UP001500683">
    <property type="component" value="Unassembled WGS sequence"/>
</dbReference>
<evidence type="ECO:0000256" key="1">
    <source>
        <dbReference type="SAM" id="Phobius"/>
    </source>
</evidence>
<proteinExistence type="predicted"/>
<keyword evidence="3" id="KW-1185">Reference proteome</keyword>
<accession>A0ABP7W6M3</accession>
<gene>
    <name evidence="2" type="ORF">GCM10022214_46680</name>
</gene>
<evidence type="ECO:0000313" key="3">
    <source>
        <dbReference type="Proteomes" id="UP001500683"/>
    </source>
</evidence>
<name>A0ABP7W6M3_9ACTN</name>
<keyword evidence="1" id="KW-0472">Membrane</keyword>
<protein>
    <submittedName>
        <fullName evidence="2">Uncharacterized protein</fullName>
    </submittedName>
</protein>
<keyword evidence="1" id="KW-1133">Transmembrane helix</keyword>